<keyword evidence="1" id="KW-0732">Signal</keyword>
<sequence length="60" mass="6445">MTKTFGFGATLRWLPLCGVALLAMVMPALAQSVDLTLEERTVNINGTDRPAVTVTHQSVT</sequence>
<reference evidence="3" key="1">
    <citation type="journal article" date="2019" name="Int. J. Syst. Evol. Microbiol.">
        <title>The Global Catalogue of Microorganisms (GCM) 10K type strain sequencing project: providing services to taxonomists for standard genome sequencing and annotation.</title>
        <authorList>
            <consortium name="The Broad Institute Genomics Platform"/>
            <consortium name="The Broad Institute Genome Sequencing Center for Infectious Disease"/>
            <person name="Wu L."/>
            <person name="Ma J."/>
        </authorList>
    </citation>
    <scope>NUCLEOTIDE SEQUENCE [LARGE SCALE GENOMIC DNA]</scope>
    <source>
        <strain evidence="3">CECT 7131</strain>
    </source>
</reference>
<evidence type="ECO:0000256" key="1">
    <source>
        <dbReference type="SAM" id="SignalP"/>
    </source>
</evidence>
<dbReference type="RefSeq" id="WP_290320601.1">
    <property type="nucleotide sequence ID" value="NZ_JAUFPN010000269.1"/>
</dbReference>
<comment type="caution">
    <text evidence="2">The sequence shown here is derived from an EMBL/GenBank/DDBJ whole genome shotgun (WGS) entry which is preliminary data.</text>
</comment>
<keyword evidence="3" id="KW-1185">Reference proteome</keyword>
<dbReference type="EMBL" id="JAUFPN010000269">
    <property type="protein sequence ID" value="MDN3568491.1"/>
    <property type="molecule type" value="Genomic_DNA"/>
</dbReference>
<protein>
    <submittedName>
        <fullName evidence="2">Uncharacterized protein</fullName>
    </submittedName>
</protein>
<evidence type="ECO:0000313" key="3">
    <source>
        <dbReference type="Proteomes" id="UP001529369"/>
    </source>
</evidence>
<organism evidence="2 3">
    <name type="scientific">Paeniroseomonas aquatica</name>
    <dbReference type="NCBI Taxonomy" id="373043"/>
    <lineage>
        <taxon>Bacteria</taxon>
        <taxon>Pseudomonadati</taxon>
        <taxon>Pseudomonadota</taxon>
        <taxon>Alphaproteobacteria</taxon>
        <taxon>Acetobacterales</taxon>
        <taxon>Acetobacteraceae</taxon>
        <taxon>Paeniroseomonas</taxon>
    </lineage>
</organism>
<feature type="signal peptide" evidence="1">
    <location>
        <begin position="1"/>
        <end position="30"/>
    </location>
</feature>
<feature type="chain" id="PRO_5045329671" evidence="1">
    <location>
        <begin position="31"/>
        <end position="60"/>
    </location>
</feature>
<gene>
    <name evidence="2" type="ORF">QWZ14_29285</name>
</gene>
<dbReference type="Proteomes" id="UP001529369">
    <property type="component" value="Unassembled WGS sequence"/>
</dbReference>
<proteinExistence type="predicted"/>
<accession>A0ABT8AFE0</accession>
<name>A0ABT8AFE0_9PROT</name>
<evidence type="ECO:0000313" key="2">
    <source>
        <dbReference type="EMBL" id="MDN3568491.1"/>
    </source>
</evidence>